<dbReference type="Proteomes" id="UP000595426">
    <property type="component" value="Chromosome"/>
</dbReference>
<dbReference type="GeneID" id="93132819"/>
<dbReference type="InterPro" id="IPR005901">
    <property type="entry name" value="GLPGLI"/>
</dbReference>
<name>A0A7T7UY79_9FLAO</name>
<accession>A0A7T7UY79</accession>
<dbReference type="RefSeq" id="WP_034868232.1">
    <property type="nucleotide sequence ID" value="NZ_CBCSDR010000001.1"/>
</dbReference>
<reference evidence="1 2" key="1">
    <citation type="submission" date="2020-12" db="EMBL/GenBank/DDBJ databases">
        <title>FDA dAtabase for Regulatory Grade micrObial Sequences (FDA-ARGOS): Supporting development and validation of Infectious Disease Dx tests.</title>
        <authorList>
            <person name="Kerrigan L."/>
            <person name="Long C."/>
            <person name="Tallon L."/>
            <person name="Sadzewicz L."/>
            <person name="Zhao X."/>
            <person name="Boylan J."/>
            <person name="Ott S."/>
            <person name="Bowen H."/>
            <person name="Vavikolanu K."/>
            <person name="Mehta A."/>
            <person name="Aluvathingal J."/>
            <person name="Nadendla S."/>
            <person name="Yan Y."/>
            <person name="Sichtig H."/>
        </authorList>
    </citation>
    <scope>NUCLEOTIDE SEQUENCE [LARGE SCALE GENOMIC DNA]</scope>
    <source>
        <strain evidence="1 2">FDAARGOS_1031</strain>
    </source>
</reference>
<evidence type="ECO:0000313" key="2">
    <source>
        <dbReference type="Proteomes" id="UP000595426"/>
    </source>
</evidence>
<dbReference type="NCBIfam" id="TIGR01200">
    <property type="entry name" value="GLPGLI"/>
    <property type="match status" value="1"/>
</dbReference>
<dbReference type="Pfam" id="PF09697">
    <property type="entry name" value="Porph_ging"/>
    <property type="match status" value="1"/>
</dbReference>
<keyword evidence="2" id="KW-1185">Reference proteome</keyword>
<sequence>MKIIYILTIILMSVQLSAQKKTFVYHLKYNDGTGKDSVERNYVLDVSDNKSIFRSISERKSDSLLSNGKYGFGSSYCFEEQFYINKDLKENKILKQVRNFFGRYLIKIDEKLNWKILSENSKIGSYTVQKAETDYGGRHWVAWFTTEIPIPEGPYIFNGLPGLIVQVTDDKNDYAFSLNEVKNFDGNLFQMKKGIIMDFPTFQKFSMNYYNDPFSEAAARNMPMAKEDENGNPQKITKKEMNDMAQKYIKEKGSNPIELKYKNIYN</sequence>
<dbReference type="OrthoDB" id="1440774at2"/>
<protein>
    <submittedName>
        <fullName evidence="1">GLPGLI family protein</fullName>
    </submittedName>
</protein>
<evidence type="ECO:0000313" key="1">
    <source>
        <dbReference type="EMBL" id="QQN58415.1"/>
    </source>
</evidence>
<dbReference type="KEGG" id="egm:AYC65_07885"/>
<proteinExistence type="predicted"/>
<dbReference type="AlphaFoldDB" id="A0A7T7UY79"/>
<dbReference type="EMBL" id="CP067018">
    <property type="protein sequence ID" value="QQN58415.1"/>
    <property type="molecule type" value="Genomic_DNA"/>
</dbReference>
<gene>
    <name evidence="1" type="ORF">I6H88_18605</name>
</gene>
<organism evidence="1 2">
    <name type="scientific">Elizabethkingia bruuniana</name>
    <dbReference type="NCBI Taxonomy" id="1756149"/>
    <lineage>
        <taxon>Bacteria</taxon>
        <taxon>Pseudomonadati</taxon>
        <taxon>Bacteroidota</taxon>
        <taxon>Flavobacteriia</taxon>
        <taxon>Flavobacteriales</taxon>
        <taxon>Weeksellaceae</taxon>
        <taxon>Elizabethkingia</taxon>
    </lineage>
</organism>